<accession>A0ABR3G1X3</accession>
<evidence type="ECO:0000313" key="2">
    <source>
        <dbReference type="Proteomes" id="UP001465976"/>
    </source>
</evidence>
<comment type="caution">
    <text evidence="1">The sequence shown here is derived from an EMBL/GenBank/DDBJ whole genome shotgun (WGS) entry which is preliminary data.</text>
</comment>
<name>A0ABR3G1X3_9AGAR</name>
<dbReference type="EMBL" id="JBAHYK010000003">
    <property type="protein sequence ID" value="KAL0581844.1"/>
    <property type="molecule type" value="Genomic_DNA"/>
</dbReference>
<keyword evidence="2" id="KW-1185">Reference proteome</keyword>
<organism evidence="1 2">
    <name type="scientific">Marasmius crinis-equi</name>
    <dbReference type="NCBI Taxonomy" id="585013"/>
    <lineage>
        <taxon>Eukaryota</taxon>
        <taxon>Fungi</taxon>
        <taxon>Dikarya</taxon>
        <taxon>Basidiomycota</taxon>
        <taxon>Agaricomycotina</taxon>
        <taxon>Agaricomycetes</taxon>
        <taxon>Agaricomycetidae</taxon>
        <taxon>Agaricales</taxon>
        <taxon>Marasmiineae</taxon>
        <taxon>Marasmiaceae</taxon>
        <taxon>Marasmius</taxon>
    </lineage>
</organism>
<protein>
    <submittedName>
        <fullName evidence="1">Uncharacterized protein</fullName>
    </submittedName>
</protein>
<dbReference type="Proteomes" id="UP001465976">
    <property type="component" value="Unassembled WGS sequence"/>
</dbReference>
<evidence type="ECO:0000313" key="1">
    <source>
        <dbReference type="EMBL" id="KAL0581844.1"/>
    </source>
</evidence>
<proteinExistence type="predicted"/>
<reference evidence="1 2" key="1">
    <citation type="submission" date="2024-02" db="EMBL/GenBank/DDBJ databases">
        <title>A draft genome for the cacao thread blight pathogen Marasmius crinis-equi.</title>
        <authorList>
            <person name="Cohen S.P."/>
            <person name="Baruah I.K."/>
            <person name="Amoako-Attah I."/>
            <person name="Bukari Y."/>
            <person name="Meinhardt L.W."/>
            <person name="Bailey B.A."/>
        </authorList>
    </citation>
    <scope>NUCLEOTIDE SEQUENCE [LARGE SCALE GENOMIC DNA]</scope>
    <source>
        <strain evidence="1 2">GH-76</strain>
    </source>
</reference>
<gene>
    <name evidence="1" type="ORF">V5O48_000212</name>
</gene>
<sequence>MTLVLDAVLGLLAGSYVGAYTLAGNRLIEQNLGYLREYGFSRFKAQVKAIKASECKQCAAHDLPISQCSLTPVECSPGVVFVRPQHIIPSLIAGLGHVEAIEPLLHPFFDRHTDLWTPGIPLALLYLARQPSPSLLLLLEPLVPNILSHQGWQSRESMVLRFVRWLTFLPPDPDYHSKTISFMQQVRDWTIRTRSQSRDGFDLENYNEILEILDEEAGVGNVV</sequence>